<name>A0ABV4BT64_9CLOT</name>
<dbReference type="Proteomes" id="UP001564657">
    <property type="component" value="Unassembled WGS sequence"/>
</dbReference>
<gene>
    <name evidence="1" type="ORF">AB8U03_17715</name>
</gene>
<reference evidence="1 2" key="1">
    <citation type="submission" date="2024-08" db="EMBL/GenBank/DDBJ databases">
        <title>Clostridium lapicellarii sp. nov., and Clostridium renhuaiense sp. nov., two species isolated from the mud in a fermentation cellar used for producing sauce-flavour Chinese liquors.</title>
        <authorList>
            <person name="Yang F."/>
            <person name="Wang H."/>
            <person name="Chen L.Q."/>
            <person name="Zhou N."/>
            <person name="Lu J.J."/>
            <person name="Pu X.X."/>
            <person name="Wan B."/>
            <person name="Wang L."/>
            <person name="Liu S.J."/>
        </authorList>
    </citation>
    <scope>NUCLEOTIDE SEQUENCE [LARGE SCALE GENOMIC DNA]</scope>
    <source>
        <strain evidence="1 2">MT-5</strain>
    </source>
</reference>
<keyword evidence="2" id="KW-1185">Reference proteome</keyword>
<dbReference type="RefSeq" id="WP_369705884.1">
    <property type="nucleotide sequence ID" value="NZ_JBGEWD010000035.1"/>
</dbReference>
<evidence type="ECO:0000313" key="1">
    <source>
        <dbReference type="EMBL" id="MEY8001989.1"/>
    </source>
</evidence>
<sequence length="437" mass="50065">MNELDILKSIAENLSERKSTAALNNYEVLCNNIKYVNDLLLGGANFLMKIQVQIDTAFKNNDFVSSEFKDSSKKCFYFRTIIPRILLNNINIIEKFVSYTQPDDRIGITVETVGTLKKDFLDFNNLVTSARQFIDSLISDAYQLTLLDPKETNFQVLTSLNSFNKYATNSIRQALFNLDIQNSLAEFENLAYNQRVRGHVSSITKCDQKSFGEKVDFLFNNLRLTADTDFKKEIKNLFSFSSEFTHIGYVSTFFTGSNTSEVIFRDDIGPYLPSTENFSELKYEILETATKFFVRVYLPSVQDSLKKSFKQDTFKIFESSIDQIISKITADLKTKNNQYYFFIKQGLVGSQETIDLTCMCGTTKHWKPPHDLTNIYCKKCGSEFKLIEIEGDPGYIITSNGPIKVIGSSVPDFDELPTEKKIELLKQCEEIIHKQKK</sequence>
<evidence type="ECO:0000313" key="2">
    <source>
        <dbReference type="Proteomes" id="UP001564657"/>
    </source>
</evidence>
<protein>
    <submittedName>
        <fullName evidence="1">Uncharacterized protein</fullName>
    </submittedName>
</protein>
<organism evidence="1 2">
    <name type="scientific">Clostridium moutaii</name>
    <dbReference type="NCBI Taxonomy" id="3240932"/>
    <lineage>
        <taxon>Bacteria</taxon>
        <taxon>Bacillati</taxon>
        <taxon>Bacillota</taxon>
        <taxon>Clostridia</taxon>
        <taxon>Eubacteriales</taxon>
        <taxon>Clostridiaceae</taxon>
        <taxon>Clostridium</taxon>
    </lineage>
</organism>
<accession>A0ABV4BT64</accession>
<dbReference type="EMBL" id="JBGEWD010000035">
    <property type="protein sequence ID" value="MEY8001989.1"/>
    <property type="molecule type" value="Genomic_DNA"/>
</dbReference>
<comment type="caution">
    <text evidence="1">The sequence shown here is derived from an EMBL/GenBank/DDBJ whole genome shotgun (WGS) entry which is preliminary data.</text>
</comment>
<proteinExistence type="predicted"/>